<dbReference type="InterPro" id="IPR020471">
    <property type="entry name" value="AKR"/>
</dbReference>
<dbReference type="EMBL" id="BAAAIE010000001">
    <property type="protein sequence ID" value="GAA0966905.1"/>
    <property type="molecule type" value="Genomic_DNA"/>
</dbReference>
<dbReference type="CDD" id="cd19076">
    <property type="entry name" value="AKR_AKR13A_13D"/>
    <property type="match status" value="1"/>
</dbReference>
<keyword evidence="4" id="KW-1185">Reference proteome</keyword>
<gene>
    <name evidence="3" type="ORF">GCM10009576_000330</name>
</gene>
<dbReference type="SUPFAM" id="SSF51430">
    <property type="entry name" value="NAD(P)-linked oxidoreductase"/>
    <property type="match status" value="1"/>
</dbReference>
<comment type="caution">
    <text evidence="3">The sequence shown here is derived from an EMBL/GenBank/DDBJ whole genome shotgun (WGS) entry which is preliminary data.</text>
</comment>
<name>A0ABN1RX48_9ACTN</name>
<keyword evidence="1" id="KW-0560">Oxidoreductase</keyword>
<feature type="domain" description="NADP-dependent oxidoreductase" evidence="2">
    <location>
        <begin position="15"/>
        <end position="305"/>
    </location>
</feature>
<dbReference type="Gene3D" id="3.20.20.100">
    <property type="entry name" value="NADP-dependent oxidoreductase domain"/>
    <property type="match status" value="1"/>
</dbReference>
<dbReference type="InterPro" id="IPR036812">
    <property type="entry name" value="NAD(P)_OxRdtase_dom_sf"/>
</dbReference>
<dbReference type="PRINTS" id="PR00069">
    <property type="entry name" value="ALDKETRDTASE"/>
</dbReference>
<sequence length="329" mass="35137">MDHATLRSLVVSAQGLGCMSMSEHYGPTDWDRATSAIHRALDLGVSLLDTADIYGAGHNEVLLGRAIADRRDEVVVATKFGVDRSAGDHRRRVRGEPDYVRRSCDASLLRLGVDHIDLYYLHRPPQDVDLAETIDAMAGLVTAGKVRHLGLCEVDADQLRRAHDVHPITAVQSEYSLWSRDVEAVAPVMAELGVGLVPYSPLGRGFLTGGVAPASLGETDSRSGHPRFQGDNATANQRLATKVGAAARNLGVSSAQLALAWVHARSSRLGIPVVPIPGTSSPDHVTDNVKALDIVLDDAVLAELEPLAQQVSGDRNGALQTTAPQEVRP</sequence>
<evidence type="ECO:0000313" key="4">
    <source>
        <dbReference type="Proteomes" id="UP001500033"/>
    </source>
</evidence>
<evidence type="ECO:0000313" key="3">
    <source>
        <dbReference type="EMBL" id="GAA0966905.1"/>
    </source>
</evidence>
<evidence type="ECO:0000256" key="1">
    <source>
        <dbReference type="ARBA" id="ARBA00023002"/>
    </source>
</evidence>
<reference evidence="3 4" key="1">
    <citation type="journal article" date="2019" name="Int. J. Syst. Evol. Microbiol.">
        <title>The Global Catalogue of Microorganisms (GCM) 10K type strain sequencing project: providing services to taxonomists for standard genome sequencing and annotation.</title>
        <authorList>
            <consortium name="The Broad Institute Genomics Platform"/>
            <consortium name="The Broad Institute Genome Sequencing Center for Infectious Disease"/>
            <person name="Wu L."/>
            <person name="Ma J."/>
        </authorList>
    </citation>
    <scope>NUCLEOTIDE SEQUENCE [LARGE SCALE GENOMIC DNA]</scope>
    <source>
        <strain evidence="3 4">JCM 11445</strain>
    </source>
</reference>
<proteinExistence type="predicted"/>
<accession>A0ABN1RX48</accession>
<dbReference type="PANTHER" id="PTHR43625">
    <property type="entry name" value="AFLATOXIN B1 ALDEHYDE REDUCTASE"/>
    <property type="match status" value="1"/>
</dbReference>
<dbReference type="InterPro" id="IPR050791">
    <property type="entry name" value="Aldo-Keto_reductase"/>
</dbReference>
<dbReference type="Proteomes" id="UP001500033">
    <property type="component" value="Unassembled WGS sequence"/>
</dbReference>
<evidence type="ECO:0000259" key="2">
    <source>
        <dbReference type="Pfam" id="PF00248"/>
    </source>
</evidence>
<dbReference type="InterPro" id="IPR023210">
    <property type="entry name" value="NADP_OxRdtase_dom"/>
</dbReference>
<dbReference type="Pfam" id="PF00248">
    <property type="entry name" value="Aldo_ket_red"/>
    <property type="match status" value="1"/>
</dbReference>
<organism evidence="3 4">
    <name type="scientific">Streptomyces rhizosphaericus</name>
    <dbReference type="NCBI Taxonomy" id="114699"/>
    <lineage>
        <taxon>Bacteria</taxon>
        <taxon>Bacillati</taxon>
        <taxon>Actinomycetota</taxon>
        <taxon>Actinomycetes</taxon>
        <taxon>Kitasatosporales</taxon>
        <taxon>Streptomycetaceae</taxon>
        <taxon>Streptomyces</taxon>
        <taxon>Streptomyces violaceusniger group</taxon>
    </lineage>
</organism>
<protein>
    <submittedName>
        <fullName evidence="3">Aldo/keto reductase</fullName>
    </submittedName>
</protein>
<dbReference type="PANTHER" id="PTHR43625:SF40">
    <property type="entry name" value="ALDO-KETO REDUCTASE YAKC [NADP(+)]"/>
    <property type="match status" value="1"/>
</dbReference>